<protein>
    <submittedName>
        <fullName evidence="1">Uncharacterized protein</fullName>
    </submittedName>
</protein>
<dbReference type="EMBL" id="PGOL01000426">
    <property type="protein sequence ID" value="PKI70845.1"/>
    <property type="molecule type" value="Genomic_DNA"/>
</dbReference>
<name>A0A2I0KQR4_PUNGR</name>
<keyword evidence="2" id="KW-1185">Reference proteome</keyword>
<reference evidence="1 2" key="1">
    <citation type="submission" date="2017-11" db="EMBL/GenBank/DDBJ databases">
        <title>De-novo sequencing of pomegranate (Punica granatum L.) genome.</title>
        <authorList>
            <person name="Akparov Z."/>
            <person name="Amiraslanov A."/>
            <person name="Hajiyeva S."/>
            <person name="Abbasov M."/>
            <person name="Kaur K."/>
            <person name="Hamwieh A."/>
            <person name="Solovyev V."/>
            <person name="Salamov A."/>
            <person name="Braich B."/>
            <person name="Kosarev P."/>
            <person name="Mahmoud A."/>
            <person name="Hajiyev E."/>
            <person name="Babayeva S."/>
            <person name="Izzatullayeva V."/>
            <person name="Mammadov A."/>
            <person name="Mammadov A."/>
            <person name="Sharifova S."/>
            <person name="Ojaghi J."/>
            <person name="Eynullazada K."/>
            <person name="Bayramov B."/>
            <person name="Abdulazimova A."/>
            <person name="Shahmuradov I."/>
        </authorList>
    </citation>
    <scope>NUCLEOTIDE SEQUENCE [LARGE SCALE GENOMIC DNA]</scope>
    <source>
        <strain evidence="2">cv. AG2017</strain>
        <tissue evidence="1">Leaf</tissue>
    </source>
</reference>
<accession>A0A2I0KQR4</accession>
<proteinExistence type="predicted"/>
<evidence type="ECO:0000313" key="1">
    <source>
        <dbReference type="EMBL" id="PKI70845.1"/>
    </source>
</evidence>
<dbReference type="AlphaFoldDB" id="A0A2I0KQR4"/>
<organism evidence="1 2">
    <name type="scientific">Punica granatum</name>
    <name type="common">Pomegranate</name>
    <dbReference type="NCBI Taxonomy" id="22663"/>
    <lineage>
        <taxon>Eukaryota</taxon>
        <taxon>Viridiplantae</taxon>
        <taxon>Streptophyta</taxon>
        <taxon>Embryophyta</taxon>
        <taxon>Tracheophyta</taxon>
        <taxon>Spermatophyta</taxon>
        <taxon>Magnoliopsida</taxon>
        <taxon>eudicotyledons</taxon>
        <taxon>Gunneridae</taxon>
        <taxon>Pentapetalae</taxon>
        <taxon>rosids</taxon>
        <taxon>malvids</taxon>
        <taxon>Myrtales</taxon>
        <taxon>Lythraceae</taxon>
        <taxon>Punica</taxon>
    </lineage>
</organism>
<comment type="caution">
    <text evidence="1">The sequence shown here is derived from an EMBL/GenBank/DDBJ whole genome shotgun (WGS) entry which is preliminary data.</text>
</comment>
<evidence type="ECO:0000313" key="2">
    <source>
        <dbReference type="Proteomes" id="UP000233551"/>
    </source>
</evidence>
<dbReference type="Proteomes" id="UP000233551">
    <property type="component" value="Unassembled WGS sequence"/>
</dbReference>
<gene>
    <name evidence="1" type="ORF">CRG98_008736</name>
</gene>
<dbReference type="GeneID" id="116204574"/>
<sequence>MTLLEGNVTTLKGIVDLMVANMGKMMALLSGPNRASLSPTPPLARGSMVDPGSRPPIHQRATAAAPAPIIVPAPAPHLTHVPAIHLVDFFQPQSTILAAVSLPPMTILVPNSVIFAPPPVPMLAPATVYTVPSPMGFPASSAHAPAHATEPSPYEAPQPHIGLFYQAPHPINITFFESGTLTYAALIAPPTNFLPETETERERRMKKMEETSRALQVSDPRHSTSYLDLTLFLGMQLPPKVKVPNF</sequence>